<dbReference type="InterPro" id="IPR014284">
    <property type="entry name" value="RNA_pol_sigma-70_dom"/>
</dbReference>
<reference evidence="8 9" key="2">
    <citation type="submission" date="2009-02" db="EMBL/GenBank/DDBJ databases">
        <title>Draft genome sequence of Clostridium asparagiforme (DSM 15981).</title>
        <authorList>
            <person name="Sudarsanam P."/>
            <person name="Ley R."/>
            <person name="Guruge J."/>
            <person name="Turnbaugh P.J."/>
            <person name="Mahowald M."/>
            <person name="Liep D."/>
            <person name="Gordon J."/>
        </authorList>
    </citation>
    <scope>NUCLEOTIDE SEQUENCE [LARGE SCALE GENOMIC DNA]</scope>
    <source>
        <strain evidence="8 9">DSM 15981</strain>
    </source>
</reference>
<keyword evidence="4" id="KW-0238">DNA-binding</keyword>
<evidence type="ECO:0000259" key="6">
    <source>
        <dbReference type="Pfam" id="PF04542"/>
    </source>
</evidence>
<dbReference type="PANTHER" id="PTHR43133:SF8">
    <property type="entry name" value="RNA POLYMERASE SIGMA FACTOR HI_1459-RELATED"/>
    <property type="match status" value="1"/>
</dbReference>
<dbReference type="NCBIfam" id="TIGR02937">
    <property type="entry name" value="sigma70-ECF"/>
    <property type="match status" value="1"/>
</dbReference>
<dbReference type="InterPro" id="IPR036388">
    <property type="entry name" value="WH-like_DNA-bd_sf"/>
</dbReference>
<dbReference type="Proteomes" id="UP000004756">
    <property type="component" value="Unassembled WGS sequence"/>
</dbReference>
<dbReference type="SUPFAM" id="SSF88946">
    <property type="entry name" value="Sigma2 domain of RNA polymerase sigma factors"/>
    <property type="match status" value="1"/>
</dbReference>
<dbReference type="GO" id="GO:0016987">
    <property type="term" value="F:sigma factor activity"/>
    <property type="evidence" value="ECO:0007669"/>
    <property type="project" value="UniProtKB-KW"/>
</dbReference>
<keyword evidence="9" id="KW-1185">Reference proteome</keyword>
<keyword evidence="5" id="KW-0804">Transcription</keyword>
<comment type="similarity">
    <text evidence="1">Belongs to the sigma-70 factor family. ECF subfamily.</text>
</comment>
<evidence type="ECO:0000256" key="5">
    <source>
        <dbReference type="ARBA" id="ARBA00023163"/>
    </source>
</evidence>
<dbReference type="InterPro" id="IPR013324">
    <property type="entry name" value="RNA_pol_sigma_r3/r4-like"/>
</dbReference>
<feature type="domain" description="RNA polymerase sigma-70 region 2" evidence="6">
    <location>
        <begin position="53"/>
        <end position="118"/>
    </location>
</feature>
<dbReference type="Gene3D" id="1.10.10.10">
    <property type="entry name" value="Winged helix-like DNA-binding domain superfamily/Winged helix DNA-binding domain"/>
    <property type="match status" value="1"/>
</dbReference>
<name>C0CU70_9FIRM</name>
<sequence length="204" mass="23715">MESVCLPEKSLRSRSGGCKIIKIFHFPCNETPIRDTNEQKGGKAHMDSMEQIYLEHAKTVYGFLLTRTGNPDLAEELTQETFYQAVKHVDRYEGKSSVSTWLCGIAKNLWYGYLKKQKNQASLSEAEEIPVDSAETELFRGWENLQVLRMIHRLEDPMREVIYLRLIGNLSFAQIGEIMERNENWARVTYYRGKEKVMKEAEKL</sequence>
<evidence type="ECO:0000313" key="8">
    <source>
        <dbReference type="EMBL" id="EEG57379.1"/>
    </source>
</evidence>
<evidence type="ECO:0000313" key="9">
    <source>
        <dbReference type="Proteomes" id="UP000004756"/>
    </source>
</evidence>
<evidence type="ECO:0000256" key="1">
    <source>
        <dbReference type="ARBA" id="ARBA00010641"/>
    </source>
</evidence>
<keyword evidence="3" id="KW-0731">Sigma factor</keyword>
<dbReference type="Pfam" id="PF04542">
    <property type="entry name" value="Sigma70_r2"/>
    <property type="match status" value="1"/>
</dbReference>
<protein>
    <submittedName>
        <fullName evidence="8">Sigma-70 region 2</fullName>
    </submittedName>
</protein>
<proteinExistence type="inferred from homology"/>
<dbReference type="AlphaFoldDB" id="C0CU70"/>
<dbReference type="InterPro" id="IPR013249">
    <property type="entry name" value="RNA_pol_sigma70_r4_t2"/>
</dbReference>
<dbReference type="Pfam" id="PF08281">
    <property type="entry name" value="Sigma70_r4_2"/>
    <property type="match status" value="1"/>
</dbReference>
<dbReference type="HOGENOM" id="CLU_047691_3_0_9"/>
<organism evidence="8 9">
    <name type="scientific">[Clostridium] asparagiforme DSM 15981</name>
    <dbReference type="NCBI Taxonomy" id="518636"/>
    <lineage>
        <taxon>Bacteria</taxon>
        <taxon>Bacillati</taxon>
        <taxon>Bacillota</taxon>
        <taxon>Clostridia</taxon>
        <taxon>Lachnospirales</taxon>
        <taxon>Lachnospiraceae</taxon>
        <taxon>Enterocloster</taxon>
    </lineage>
</organism>
<dbReference type="GO" id="GO:0006352">
    <property type="term" value="P:DNA-templated transcription initiation"/>
    <property type="evidence" value="ECO:0007669"/>
    <property type="project" value="InterPro"/>
</dbReference>
<evidence type="ECO:0000259" key="7">
    <source>
        <dbReference type="Pfam" id="PF08281"/>
    </source>
</evidence>
<accession>C0CU70</accession>
<evidence type="ECO:0000256" key="3">
    <source>
        <dbReference type="ARBA" id="ARBA00023082"/>
    </source>
</evidence>
<dbReference type="InterPro" id="IPR007627">
    <property type="entry name" value="RNA_pol_sigma70_r2"/>
</dbReference>
<reference evidence="8 9" key="1">
    <citation type="submission" date="2009-01" db="EMBL/GenBank/DDBJ databases">
        <authorList>
            <person name="Fulton L."/>
            <person name="Clifton S."/>
            <person name="Fulton B."/>
            <person name="Xu J."/>
            <person name="Minx P."/>
            <person name="Pepin K.H."/>
            <person name="Johnson M."/>
            <person name="Bhonagiri V."/>
            <person name="Nash W.E."/>
            <person name="Mardis E.R."/>
            <person name="Wilson R.K."/>
        </authorList>
    </citation>
    <scope>NUCLEOTIDE SEQUENCE [LARGE SCALE GENOMIC DNA]</scope>
    <source>
        <strain evidence="8 9">DSM 15981</strain>
    </source>
</reference>
<dbReference type="PANTHER" id="PTHR43133">
    <property type="entry name" value="RNA POLYMERASE ECF-TYPE SIGMA FACTO"/>
    <property type="match status" value="1"/>
</dbReference>
<dbReference type="GO" id="GO:0003677">
    <property type="term" value="F:DNA binding"/>
    <property type="evidence" value="ECO:0007669"/>
    <property type="project" value="UniProtKB-KW"/>
</dbReference>
<gene>
    <name evidence="8" type="ORF">CLOSTASPAR_00519</name>
</gene>
<dbReference type="EMBL" id="ACCJ01000023">
    <property type="protein sequence ID" value="EEG57379.1"/>
    <property type="molecule type" value="Genomic_DNA"/>
</dbReference>
<evidence type="ECO:0000256" key="2">
    <source>
        <dbReference type="ARBA" id="ARBA00023015"/>
    </source>
</evidence>
<dbReference type="SUPFAM" id="SSF88659">
    <property type="entry name" value="Sigma3 and sigma4 domains of RNA polymerase sigma factors"/>
    <property type="match status" value="1"/>
</dbReference>
<dbReference type="Gene3D" id="1.10.1740.10">
    <property type="match status" value="1"/>
</dbReference>
<keyword evidence="2" id="KW-0805">Transcription regulation</keyword>
<evidence type="ECO:0000256" key="4">
    <source>
        <dbReference type="ARBA" id="ARBA00023125"/>
    </source>
</evidence>
<feature type="domain" description="RNA polymerase sigma factor 70 region 4 type 2" evidence="7">
    <location>
        <begin position="146"/>
        <end position="196"/>
    </location>
</feature>
<dbReference type="InterPro" id="IPR039425">
    <property type="entry name" value="RNA_pol_sigma-70-like"/>
</dbReference>
<comment type="caution">
    <text evidence="8">The sequence shown here is derived from an EMBL/GenBank/DDBJ whole genome shotgun (WGS) entry which is preliminary data.</text>
</comment>
<dbReference type="InterPro" id="IPR013325">
    <property type="entry name" value="RNA_pol_sigma_r2"/>
</dbReference>